<evidence type="ECO:0000313" key="3">
    <source>
        <dbReference type="EMBL" id="MBB3725391.1"/>
    </source>
</evidence>
<feature type="compositionally biased region" description="Low complexity" evidence="1">
    <location>
        <begin position="36"/>
        <end position="45"/>
    </location>
</feature>
<accession>A0A7W5Y5K1</accession>
<feature type="chain" id="PRO_5031466326" evidence="2">
    <location>
        <begin position="22"/>
        <end position="213"/>
    </location>
</feature>
<comment type="caution">
    <text evidence="3">The sequence shown here is derived from an EMBL/GenBank/DDBJ whole genome shotgun (WGS) entry which is preliminary data.</text>
</comment>
<dbReference type="RefSeq" id="WP_183644670.1">
    <property type="nucleotide sequence ID" value="NZ_JACIBV010000001.1"/>
</dbReference>
<sequence>MNKVTLAAAAAVVMIGGGACSAPSAEVSSSPPPATPKSTTKFTTVPDACELLERETLTKYAPEASCRPGAEDDRQTVNDKQEPIIRRGPRWEPAHTAQQGKFHATVEVNLTLGLDTYAEDQESAQRSISGSAVGNERPIAGIGDEASLYYGVGDKQGHNGNLARGILVSRWGNVSLRVFYWHYQAAASDDGLSEQQVLKALKAITRDVYDDLS</sequence>
<gene>
    <name evidence="3" type="ORF">FHR33_001251</name>
</gene>
<dbReference type="GeneID" id="95387819"/>
<feature type="compositionally biased region" description="Basic and acidic residues" evidence="1">
    <location>
        <begin position="69"/>
        <end position="79"/>
    </location>
</feature>
<keyword evidence="2" id="KW-0732">Signal</keyword>
<keyword evidence="4" id="KW-1185">Reference proteome</keyword>
<feature type="region of interest" description="Disordered" evidence="1">
    <location>
        <begin position="60"/>
        <end position="79"/>
    </location>
</feature>
<dbReference type="EMBL" id="JACIBV010000001">
    <property type="protein sequence ID" value="MBB3725391.1"/>
    <property type="molecule type" value="Genomic_DNA"/>
</dbReference>
<evidence type="ECO:0000256" key="2">
    <source>
        <dbReference type="SAM" id="SignalP"/>
    </source>
</evidence>
<protein>
    <submittedName>
        <fullName evidence="3">Uncharacterized protein</fullName>
    </submittedName>
</protein>
<dbReference type="PROSITE" id="PS51257">
    <property type="entry name" value="PROKAR_LIPOPROTEIN"/>
    <property type="match status" value="1"/>
</dbReference>
<reference evidence="3 4" key="1">
    <citation type="submission" date="2020-08" db="EMBL/GenBank/DDBJ databases">
        <title>Sequencing the genomes of 1000 actinobacteria strains.</title>
        <authorList>
            <person name="Klenk H.-P."/>
        </authorList>
    </citation>
    <scope>NUCLEOTIDE SEQUENCE [LARGE SCALE GENOMIC DNA]</scope>
    <source>
        <strain evidence="3 4">DSM 44320</strain>
    </source>
</reference>
<name>A0A7W5Y5K1_9ACTN</name>
<proteinExistence type="predicted"/>
<feature type="region of interest" description="Disordered" evidence="1">
    <location>
        <begin position="21"/>
        <end position="45"/>
    </location>
</feature>
<dbReference type="Proteomes" id="UP000579945">
    <property type="component" value="Unassembled WGS sequence"/>
</dbReference>
<evidence type="ECO:0000313" key="4">
    <source>
        <dbReference type="Proteomes" id="UP000579945"/>
    </source>
</evidence>
<feature type="signal peptide" evidence="2">
    <location>
        <begin position="1"/>
        <end position="21"/>
    </location>
</feature>
<dbReference type="AlphaFoldDB" id="A0A7W5Y5K1"/>
<organism evidence="3 4">
    <name type="scientific">Nonomuraea dietziae</name>
    <dbReference type="NCBI Taxonomy" id="65515"/>
    <lineage>
        <taxon>Bacteria</taxon>
        <taxon>Bacillati</taxon>
        <taxon>Actinomycetota</taxon>
        <taxon>Actinomycetes</taxon>
        <taxon>Streptosporangiales</taxon>
        <taxon>Streptosporangiaceae</taxon>
        <taxon>Nonomuraea</taxon>
    </lineage>
</organism>
<evidence type="ECO:0000256" key="1">
    <source>
        <dbReference type="SAM" id="MobiDB-lite"/>
    </source>
</evidence>